<dbReference type="SUPFAM" id="SSF51556">
    <property type="entry name" value="Metallo-dependent hydrolases"/>
    <property type="match status" value="1"/>
</dbReference>
<evidence type="ECO:0000313" key="5">
    <source>
        <dbReference type="Proteomes" id="UP000824101"/>
    </source>
</evidence>
<organism evidence="4 5">
    <name type="scientific">Candidatus Lachnoclostridium stercorigallinarum</name>
    <dbReference type="NCBI Taxonomy" id="2838634"/>
    <lineage>
        <taxon>Bacteria</taxon>
        <taxon>Bacillati</taxon>
        <taxon>Bacillota</taxon>
        <taxon>Clostridia</taxon>
        <taxon>Lachnospirales</taxon>
        <taxon>Lachnospiraceae</taxon>
    </lineage>
</organism>
<dbReference type="CDD" id="cd01310">
    <property type="entry name" value="TatD_DNAse"/>
    <property type="match status" value="1"/>
</dbReference>
<dbReference type="InterPro" id="IPR015991">
    <property type="entry name" value="TatD/YcfH-like"/>
</dbReference>
<dbReference type="GO" id="GO:0046872">
    <property type="term" value="F:metal ion binding"/>
    <property type="evidence" value="ECO:0007669"/>
    <property type="project" value="UniProtKB-KW"/>
</dbReference>
<name>A0A9D2K5W8_9FIRM</name>
<evidence type="ECO:0000313" key="4">
    <source>
        <dbReference type="EMBL" id="HIZ78264.1"/>
    </source>
</evidence>
<accession>A0A9D2K5W8</accession>
<feature type="binding site" evidence="3">
    <location>
        <position position="6"/>
    </location>
    <ligand>
        <name>a divalent metal cation</name>
        <dbReference type="ChEBI" id="CHEBI:60240"/>
        <label>1</label>
    </ligand>
</feature>
<dbReference type="InterPro" id="IPR032466">
    <property type="entry name" value="Metal_Hydrolase"/>
</dbReference>
<evidence type="ECO:0000256" key="2">
    <source>
        <dbReference type="ARBA" id="ARBA00022801"/>
    </source>
</evidence>
<dbReference type="Proteomes" id="UP000824101">
    <property type="component" value="Unassembled WGS sequence"/>
</dbReference>
<dbReference type="GO" id="GO:0016788">
    <property type="term" value="F:hydrolase activity, acting on ester bonds"/>
    <property type="evidence" value="ECO:0007669"/>
    <property type="project" value="InterPro"/>
</dbReference>
<feature type="binding site" evidence="3">
    <location>
        <position position="128"/>
    </location>
    <ligand>
        <name>a divalent metal cation</name>
        <dbReference type="ChEBI" id="CHEBI:60240"/>
        <label>2</label>
    </ligand>
</feature>
<feature type="binding site" evidence="3">
    <location>
        <position position="92"/>
    </location>
    <ligand>
        <name>a divalent metal cation</name>
        <dbReference type="ChEBI" id="CHEBI:60240"/>
        <label>1</label>
    </ligand>
</feature>
<reference evidence="4" key="2">
    <citation type="submission" date="2021-04" db="EMBL/GenBank/DDBJ databases">
        <authorList>
            <person name="Gilroy R."/>
        </authorList>
    </citation>
    <scope>NUCLEOTIDE SEQUENCE</scope>
    <source>
        <strain evidence="4">ChiBcec1-1093</strain>
    </source>
</reference>
<comment type="caution">
    <text evidence="4">The sequence shown here is derived from an EMBL/GenBank/DDBJ whole genome shotgun (WGS) entry which is preliminary data.</text>
</comment>
<evidence type="ECO:0000256" key="3">
    <source>
        <dbReference type="PIRSR" id="PIRSR005902-1"/>
    </source>
</evidence>
<dbReference type="PANTHER" id="PTHR46124">
    <property type="entry name" value="D-AMINOACYL-TRNA DEACYLASE"/>
    <property type="match status" value="1"/>
</dbReference>
<keyword evidence="1 3" id="KW-0479">Metal-binding</keyword>
<keyword evidence="2 4" id="KW-0378">Hydrolase</keyword>
<dbReference type="GO" id="GO:0005829">
    <property type="term" value="C:cytosol"/>
    <property type="evidence" value="ECO:0007669"/>
    <property type="project" value="TreeGrafter"/>
</dbReference>
<dbReference type="FunFam" id="3.20.20.140:FF:000005">
    <property type="entry name" value="TatD family hydrolase"/>
    <property type="match status" value="1"/>
</dbReference>
<dbReference type="InterPro" id="IPR001130">
    <property type="entry name" value="TatD-like"/>
</dbReference>
<sequence>MIFDTHAHYDDEAFDGDRDELLRSLPEHGIEAAVNVGASMESTERTLKLTEEYPFLYGAVGVHPNETGSLTEGDMERLKEFCSRPKVVAVGEIGLDYYWDEPERDIQKKWFVRQLELAREVGLPVIIHSRDAAKDTLDIIKGARGEEIGGVIHCFSYGVEMAREYLDMGFFIGIGGVLTFNNGRKLKEVAAYAPLEQIVLETDCPYLSPVPNRGKRNSSLNLPYVVETLAQIKGVTKEEIEIQTCRNARRLYRLEER</sequence>
<dbReference type="EMBL" id="DXBC01000011">
    <property type="protein sequence ID" value="HIZ78264.1"/>
    <property type="molecule type" value="Genomic_DNA"/>
</dbReference>
<reference evidence="4" key="1">
    <citation type="journal article" date="2021" name="PeerJ">
        <title>Extensive microbial diversity within the chicken gut microbiome revealed by metagenomics and culture.</title>
        <authorList>
            <person name="Gilroy R."/>
            <person name="Ravi A."/>
            <person name="Getino M."/>
            <person name="Pursley I."/>
            <person name="Horton D.L."/>
            <person name="Alikhan N.F."/>
            <person name="Baker D."/>
            <person name="Gharbi K."/>
            <person name="Hall N."/>
            <person name="Watson M."/>
            <person name="Adriaenssens E.M."/>
            <person name="Foster-Nyarko E."/>
            <person name="Jarju S."/>
            <person name="Secka A."/>
            <person name="Antonio M."/>
            <person name="Oren A."/>
            <person name="Chaudhuri R.R."/>
            <person name="La Ragione R."/>
            <person name="Hildebrand F."/>
            <person name="Pallen M.J."/>
        </authorList>
    </citation>
    <scope>NUCLEOTIDE SEQUENCE</scope>
    <source>
        <strain evidence="4">ChiBcec1-1093</strain>
    </source>
</reference>
<dbReference type="NCBIfam" id="TIGR00010">
    <property type="entry name" value="YchF/TatD family DNA exonuclease"/>
    <property type="match status" value="1"/>
</dbReference>
<feature type="binding site" evidence="3">
    <location>
        <position position="203"/>
    </location>
    <ligand>
        <name>a divalent metal cation</name>
        <dbReference type="ChEBI" id="CHEBI:60240"/>
        <label>1</label>
    </ligand>
</feature>
<dbReference type="PANTHER" id="PTHR46124:SF2">
    <property type="entry name" value="D-AMINOACYL-TRNA DEACYLASE"/>
    <property type="match status" value="1"/>
</dbReference>
<dbReference type="AlphaFoldDB" id="A0A9D2K5W8"/>
<dbReference type="Gene3D" id="3.20.20.140">
    <property type="entry name" value="Metal-dependent hydrolases"/>
    <property type="match status" value="1"/>
</dbReference>
<feature type="binding site" evidence="3">
    <location>
        <position position="153"/>
    </location>
    <ligand>
        <name>a divalent metal cation</name>
        <dbReference type="ChEBI" id="CHEBI:60240"/>
        <label>2</label>
    </ligand>
</feature>
<dbReference type="GO" id="GO:0004536">
    <property type="term" value="F:DNA nuclease activity"/>
    <property type="evidence" value="ECO:0007669"/>
    <property type="project" value="InterPro"/>
</dbReference>
<feature type="binding site" evidence="3">
    <location>
        <position position="8"/>
    </location>
    <ligand>
        <name>a divalent metal cation</name>
        <dbReference type="ChEBI" id="CHEBI:60240"/>
        <label>1</label>
    </ligand>
</feature>
<dbReference type="Pfam" id="PF01026">
    <property type="entry name" value="TatD_DNase"/>
    <property type="match status" value="1"/>
</dbReference>
<gene>
    <name evidence="4" type="ORF">IAA17_00525</name>
</gene>
<proteinExistence type="predicted"/>
<dbReference type="PIRSF" id="PIRSF005902">
    <property type="entry name" value="DNase_TatD"/>
    <property type="match status" value="1"/>
</dbReference>
<evidence type="ECO:0000256" key="1">
    <source>
        <dbReference type="ARBA" id="ARBA00022723"/>
    </source>
</evidence>
<protein>
    <submittedName>
        <fullName evidence="4">TatD family hydrolase</fullName>
    </submittedName>
</protein>